<comment type="subcellular location">
    <subcellularLocation>
        <location evidence="1 8">Cell outer membrane</location>
        <topology evidence="1 8">Multi-pass membrane protein</topology>
    </subcellularLocation>
</comment>
<evidence type="ECO:0000259" key="10">
    <source>
        <dbReference type="Pfam" id="PF07715"/>
    </source>
</evidence>
<dbReference type="InterPro" id="IPR037066">
    <property type="entry name" value="Plug_dom_sf"/>
</dbReference>
<evidence type="ECO:0000256" key="7">
    <source>
        <dbReference type="ARBA" id="ARBA00023237"/>
    </source>
</evidence>
<keyword evidence="7 8" id="KW-0998">Cell outer membrane</keyword>
<dbReference type="SUPFAM" id="SSF49464">
    <property type="entry name" value="Carboxypeptidase regulatory domain-like"/>
    <property type="match status" value="1"/>
</dbReference>
<protein>
    <submittedName>
        <fullName evidence="11">TonB-dependent receptor</fullName>
    </submittedName>
</protein>
<dbReference type="PANTHER" id="PTHR30069">
    <property type="entry name" value="TONB-DEPENDENT OUTER MEMBRANE RECEPTOR"/>
    <property type="match status" value="1"/>
</dbReference>
<dbReference type="InterPro" id="IPR012910">
    <property type="entry name" value="Plug_dom"/>
</dbReference>
<dbReference type="GO" id="GO:0044718">
    <property type="term" value="P:siderophore transmembrane transport"/>
    <property type="evidence" value="ECO:0007669"/>
    <property type="project" value="TreeGrafter"/>
</dbReference>
<sequence length="836" mass="90390">MYEIRCRIRCLYLFALCTLFTTALSAQTATLRGTVTDPSGAVIPRATVELLEQNTVVASATTDAQGEYRLTAPSLQNAVLRVSAQGFAAISRNVPEETRGHETAVDVHLDLQSLAQQITVTATGTPTPEGQLGSAVTVLGQQDYQGTRDIQEGLRLVPGLQVSQTGQAGGTTALSIRGGGSDANKVLIDGIPVNDIGGGVQFADIASAGIASVEILRGPNSVLYGPDALAGVVSMSTSRGNTPLPLFTYLGEGGNFGTYHQEGSLGGAFHHYDYFSDYSRFDSTNTLPNDTYHNGTFAGNFGWAPTRTTSLRATMRHDRVASGQPNAIELYGIPDDTKQSNEDAYFGVTFENQTSEAWHNLVRYGGIRLRSLFTDFAPTGIPQYVDYTAPSGPVYNCDPASDSNCSLAGYLGAPVTIHGANGYTVSGQALFQYVEAYPNYYATSTDKDFVYAQSDYRFNPHTIGLFAFQYENERGYSVSPDPSDSVQRGNYNYTLQLQGDIKGRLFYTLGGGLQNNGLFGFAGTPRASLAYAFGPARDGHLFSGTKLRASFGEGIKEPSISDQTSSLFALLSGIENGDQLISQYHVSHIGPERSRTYDIGIDQQFLAGRAEASLTLFHNEFTDGIEYIPQQGLLDLGVPEPVVAAASFGATVNSEAYRAQGAELELEYQAGRSWFLRGGYTYLDTRVQQSFTSDAIGPGSNPDFPSVPIGIDGPIVGARAFRQAPHTGYFGIAYRHSRFTGNLRGTLVSRRDDSDFLSSDANGLETMLLPNRNLDGAYQRLDAFFSYQAVRSVAFYGGVQNLLSEHYSEVFGYPSLPFTFRSGLKFSFGGERWSLR</sequence>
<evidence type="ECO:0000256" key="9">
    <source>
        <dbReference type="SAM" id="SignalP"/>
    </source>
</evidence>
<proteinExistence type="inferred from homology"/>
<keyword evidence="6 8" id="KW-0472">Membrane</keyword>
<evidence type="ECO:0000313" key="12">
    <source>
        <dbReference type="Proteomes" id="UP000264702"/>
    </source>
</evidence>
<dbReference type="GO" id="GO:0009279">
    <property type="term" value="C:cell outer membrane"/>
    <property type="evidence" value="ECO:0007669"/>
    <property type="project" value="UniProtKB-SubCell"/>
</dbReference>
<evidence type="ECO:0000256" key="4">
    <source>
        <dbReference type="ARBA" id="ARBA00022692"/>
    </source>
</evidence>
<keyword evidence="11" id="KW-0675">Receptor</keyword>
<evidence type="ECO:0000256" key="3">
    <source>
        <dbReference type="ARBA" id="ARBA00022452"/>
    </source>
</evidence>
<evidence type="ECO:0000256" key="5">
    <source>
        <dbReference type="ARBA" id="ARBA00022729"/>
    </source>
</evidence>
<keyword evidence="3 8" id="KW-1134">Transmembrane beta strand</keyword>
<reference evidence="11 12" key="1">
    <citation type="submission" date="2018-08" db="EMBL/GenBank/DDBJ databases">
        <title>Acidipila sp. 4G-K13, an acidobacterium isolated from forest soil.</title>
        <authorList>
            <person name="Gao Z.-H."/>
            <person name="Qiu L.-H."/>
        </authorList>
    </citation>
    <scope>NUCLEOTIDE SEQUENCE [LARGE SCALE GENOMIC DNA]</scope>
    <source>
        <strain evidence="11 12">4G-K13</strain>
    </source>
</reference>
<dbReference type="PANTHER" id="PTHR30069:SF29">
    <property type="entry name" value="HEMOGLOBIN AND HEMOGLOBIN-HAPTOGLOBIN-BINDING PROTEIN 1-RELATED"/>
    <property type="match status" value="1"/>
</dbReference>
<keyword evidence="12" id="KW-1185">Reference proteome</keyword>
<accession>A0A372IPP7</accession>
<dbReference type="Proteomes" id="UP000264702">
    <property type="component" value="Unassembled WGS sequence"/>
</dbReference>
<feature type="signal peptide" evidence="9">
    <location>
        <begin position="1"/>
        <end position="25"/>
    </location>
</feature>
<keyword evidence="4 8" id="KW-0812">Transmembrane</keyword>
<evidence type="ECO:0000256" key="1">
    <source>
        <dbReference type="ARBA" id="ARBA00004571"/>
    </source>
</evidence>
<evidence type="ECO:0000256" key="8">
    <source>
        <dbReference type="PROSITE-ProRule" id="PRU01360"/>
    </source>
</evidence>
<dbReference type="InterPro" id="IPR039426">
    <property type="entry name" value="TonB-dep_rcpt-like"/>
</dbReference>
<keyword evidence="2 8" id="KW-0813">Transport</keyword>
<evidence type="ECO:0000313" key="11">
    <source>
        <dbReference type="EMBL" id="RFU16932.1"/>
    </source>
</evidence>
<dbReference type="Gene3D" id="2.170.130.10">
    <property type="entry name" value="TonB-dependent receptor, plug domain"/>
    <property type="match status" value="1"/>
</dbReference>
<dbReference type="EMBL" id="QVQT01000003">
    <property type="protein sequence ID" value="RFU16932.1"/>
    <property type="molecule type" value="Genomic_DNA"/>
</dbReference>
<keyword evidence="5 9" id="KW-0732">Signal</keyword>
<comment type="similarity">
    <text evidence="8">Belongs to the TonB-dependent receptor family.</text>
</comment>
<comment type="caution">
    <text evidence="11">The sequence shown here is derived from an EMBL/GenBank/DDBJ whole genome shotgun (WGS) entry which is preliminary data.</text>
</comment>
<feature type="domain" description="TonB-dependent receptor plug" evidence="10">
    <location>
        <begin position="133"/>
        <end position="232"/>
    </location>
</feature>
<dbReference type="Gene3D" id="2.60.40.1120">
    <property type="entry name" value="Carboxypeptidase-like, regulatory domain"/>
    <property type="match status" value="1"/>
</dbReference>
<dbReference type="GO" id="GO:0015344">
    <property type="term" value="F:siderophore uptake transmembrane transporter activity"/>
    <property type="evidence" value="ECO:0007669"/>
    <property type="project" value="TreeGrafter"/>
</dbReference>
<evidence type="ECO:0000256" key="6">
    <source>
        <dbReference type="ARBA" id="ARBA00023136"/>
    </source>
</evidence>
<dbReference type="PROSITE" id="PS52016">
    <property type="entry name" value="TONB_DEPENDENT_REC_3"/>
    <property type="match status" value="1"/>
</dbReference>
<name>A0A372IPP7_9BACT</name>
<dbReference type="InterPro" id="IPR036942">
    <property type="entry name" value="Beta-barrel_TonB_sf"/>
</dbReference>
<organism evidence="11 12">
    <name type="scientific">Paracidobacterium acidisoli</name>
    <dbReference type="NCBI Taxonomy" id="2303751"/>
    <lineage>
        <taxon>Bacteria</taxon>
        <taxon>Pseudomonadati</taxon>
        <taxon>Acidobacteriota</taxon>
        <taxon>Terriglobia</taxon>
        <taxon>Terriglobales</taxon>
        <taxon>Acidobacteriaceae</taxon>
        <taxon>Paracidobacterium</taxon>
    </lineage>
</organism>
<dbReference type="Gene3D" id="2.40.170.20">
    <property type="entry name" value="TonB-dependent receptor, beta-barrel domain"/>
    <property type="match status" value="1"/>
</dbReference>
<dbReference type="InterPro" id="IPR008969">
    <property type="entry name" value="CarboxyPept-like_regulatory"/>
</dbReference>
<dbReference type="Pfam" id="PF07715">
    <property type="entry name" value="Plug"/>
    <property type="match status" value="1"/>
</dbReference>
<gene>
    <name evidence="11" type="ORF">D0Y96_09370</name>
</gene>
<evidence type="ECO:0000256" key="2">
    <source>
        <dbReference type="ARBA" id="ARBA00022448"/>
    </source>
</evidence>
<feature type="chain" id="PRO_5017075811" evidence="9">
    <location>
        <begin position="26"/>
        <end position="836"/>
    </location>
</feature>
<dbReference type="AlphaFoldDB" id="A0A372IPP7"/>
<dbReference type="SUPFAM" id="SSF56935">
    <property type="entry name" value="Porins"/>
    <property type="match status" value="1"/>
</dbReference>
<dbReference type="Pfam" id="PF13620">
    <property type="entry name" value="CarboxypepD_reg"/>
    <property type="match status" value="1"/>
</dbReference>